<keyword evidence="4 6" id="KW-1133">Transmembrane helix</keyword>
<keyword evidence="5 6" id="KW-0472">Membrane</keyword>
<evidence type="ECO:0000256" key="5">
    <source>
        <dbReference type="ARBA" id="ARBA00023136"/>
    </source>
</evidence>
<evidence type="ECO:0000313" key="9">
    <source>
        <dbReference type="Proteomes" id="UP000054558"/>
    </source>
</evidence>
<evidence type="ECO:0000256" key="1">
    <source>
        <dbReference type="ARBA" id="ARBA00004370"/>
    </source>
</evidence>
<feature type="transmembrane region" description="Helical" evidence="6">
    <location>
        <begin position="162"/>
        <end position="180"/>
    </location>
</feature>
<keyword evidence="3" id="KW-0813">Transport</keyword>
<evidence type="ECO:0000256" key="2">
    <source>
        <dbReference type="ARBA" id="ARBA00022692"/>
    </source>
</evidence>
<evidence type="ECO:0000256" key="3">
    <source>
        <dbReference type="ARBA" id="ARBA00022970"/>
    </source>
</evidence>
<keyword evidence="3" id="KW-0029">Amino-acid transport</keyword>
<keyword evidence="2 6" id="KW-0812">Transmembrane</keyword>
<feature type="transmembrane region" description="Helical" evidence="6">
    <location>
        <begin position="60"/>
        <end position="85"/>
    </location>
</feature>
<dbReference type="GO" id="GO:0016020">
    <property type="term" value="C:membrane"/>
    <property type="evidence" value="ECO:0007669"/>
    <property type="project" value="UniProtKB-SubCell"/>
</dbReference>
<dbReference type="OrthoDB" id="438545at2759"/>
<keyword evidence="9" id="KW-1185">Reference proteome</keyword>
<evidence type="ECO:0000259" key="7">
    <source>
        <dbReference type="Pfam" id="PF01490"/>
    </source>
</evidence>
<organism evidence="8 9">
    <name type="scientific">Klebsormidium nitens</name>
    <name type="common">Green alga</name>
    <name type="synonym">Ulothrix nitens</name>
    <dbReference type="NCBI Taxonomy" id="105231"/>
    <lineage>
        <taxon>Eukaryota</taxon>
        <taxon>Viridiplantae</taxon>
        <taxon>Streptophyta</taxon>
        <taxon>Klebsormidiophyceae</taxon>
        <taxon>Klebsormidiales</taxon>
        <taxon>Klebsormidiaceae</taxon>
        <taxon>Klebsormidium</taxon>
    </lineage>
</organism>
<dbReference type="STRING" id="105231.A0A1Y1IP25"/>
<feature type="transmembrane region" description="Helical" evidence="6">
    <location>
        <begin position="129"/>
        <end position="150"/>
    </location>
</feature>
<protein>
    <recommendedName>
        <fullName evidence="7">Amino acid transporter transmembrane domain-containing protein</fullName>
    </recommendedName>
</protein>
<gene>
    <name evidence="8" type="ORF">KFL_005700100</name>
</gene>
<dbReference type="Pfam" id="PF01490">
    <property type="entry name" value="Aa_trans"/>
    <property type="match status" value="1"/>
</dbReference>
<sequence>MFSEQRLTLSGTYALMGAAAYQYYGESCSVLVTHNLATSSSVAGWKLLKLGAFEISLSQLLSALVALSSFSTISPLVFVLAELIIDMAQGTTKARASAIVERCLRTPVLGVAYAVSVVAYDVLGYVESLVGGVASMCSSLLLPGVFYYVLHRNEMGLRQRTLVAALVCVGAACAVFIGVIDVEKLRRTKAPGYLPPS</sequence>
<comment type="subcellular location">
    <subcellularLocation>
        <location evidence="1">Membrane</location>
    </subcellularLocation>
</comment>
<dbReference type="Proteomes" id="UP000054558">
    <property type="component" value="Unassembled WGS sequence"/>
</dbReference>
<accession>A0A1Y1IP25</accession>
<name>A0A1Y1IP25_KLENI</name>
<dbReference type="GO" id="GO:0006865">
    <property type="term" value="P:amino acid transport"/>
    <property type="evidence" value="ECO:0007669"/>
    <property type="project" value="UniProtKB-KW"/>
</dbReference>
<dbReference type="EMBL" id="DF237519">
    <property type="protein sequence ID" value="GAQ89868.1"/>
    <property type="molecule type" value="Genomic_DNA"/>
</dbReference>
<evidence type="ECO:0000313" key="8">
    <source>
        <dbReference type="EMBL" id="GAQ89868.1"/>
    </source>
</evidence>
<proteinExistence type="predicted"/>
<feature type="transmembrane region" description="Helical" evidence="6">
    <location>
        <begin position="106"/>
        <end position="123"/>
    </location>
</feature>
<dbReference type="InterPro" id="IPR013057">
    <property type="entry name" value="AA_transpt_TM"/>
</dbReference>
<evidence type="ECO:0000256" key="4">
    <source>
        <dbReference type="ARBA" id="ARBA00022989"/>
    </source>
</evidence>
<evidence type="ECO:0000256" key="6">
    <source>
        <dbReference type="SAM" id="Phobius"/>
    </source>
</evidence>
<dbReference type="AlphaFoldDB" id="A0A1Y1IP25"/>
<feature type="domain" description="Amino acid transporter transmembrane" evidence="7">
    <location>
        <begin position="12"/>
        <end position="177"/>
    </location>
</feature>
<reference evidence="8 9" key="1">
    <citation type="journal article" date="2014" name="Nat. Commun.">
        <title>Klebsormidium flaccidum genome reveals primary factors for plant terrestrial adaptation.</title>
        <authorList>
            <person name="Hori K."/>
            <person name="Maruyama F."/>
            <person name="Fujisawa T."/>
            <person name="Togashi T."/>
            <person name="Yamamoto N."/>
            <person name="Seo M."/>
            <person name="Sato S."/>
            <person name="Yamada T."/>
            <person name="Mori H."/>
            <person name="Tajima N."/>
            <person name="Moriyama T."/>
            <person name="Ikeuchi M."/>
            <person name="Watanabe M."/>
            <person name="Wada H."/>
            <person name="Kobayashi K."/>
            <person name="Saito M."/>
            <person name="Masuda T."/>
            <person name="Sasaki-Sekimoto Y."/>
            <person name="Mashiguchi K."/>
            <person name="Awai K."/>
            <person name="Shimojima M."/>
            <person name="Masuda S."/>
            <person name="Iwai M."/>
            <person name="Nobusawa T."/>
            <person name="Narise T."/>
            <person name="Kondo S."/>
            <person name="Saito H."/>
            <person name="Sato R."/>
            <person name="Murakawa M."/>
            <person name="Ihara Y."/>
            <person name="Oshima-Yamada Y."/>
            <person name="Ohtaka K."/>
            <person name="Satoh M."/>
            <person name="Sonobe K."/>
            <person name="Ishii M."/>
            <person name="Ohtani R."/>
            <person name="Kanamori-Sato M."/>
            <person name="Honoki R."/>
            <person name="Miyazaki D."/>
            <person name="Mochizuki H."/>
            <person name="Umetsu J."/>
            <person name="Higashi K."/>
            <person name="Shibata D."/>
            <person name="Kamiya Y."/>
            <person name="Sato N."/>
            <person name="Nakamura Y."/>
            <person name="Tabata S."/>
            <person name="Ida S."/>
            <person name="Kurokawa K."/>
            <person name="Ohta H."/>
        </authorList>
    </citation>
    <scope>NUCLEOTIDE SEQUENCE [LARGE SCALE GENOMIC DNA]</scope>
    <source>
        <strain evidence="8 9">NIES-2285</strain>
    </source>
</reference>